<dbReference type="EMBL" id="KN668820">
    <property type="protein sequence ID" value="KHN05092.1"/>
    <property type="molecule type" value="Genomic_DNA"/>
</dbReference>
<protein>
    <recommendedName>
        <fullName evidence="3">CCHC-type domain-containing protein</fullName>
    </recommendedName>
</protein>
<sequence>MGSYNATYEHFIKPTQGEEYWEPTSYDRPTPAPIKRRPGRPKKQRRKDTTENPSQTTKLKRSYPIITCHRCGHQGHNTNGCCYPGVSHRPPNWIPPPPDKDVTPLMVSCPMPSSQLVMMTFMPTPRLPPSGHGQNQG</sequence>
<proteinExistence type="predicted"/>
<reference evidence="2" key="1">
    <citation type="submission" date="2014-07" db="EMBL/GenBank/DDBJ databases">
        <title>Identification of a novel salt tolerance gene in wild soybean by whole-genome sequencing.</title>
        <authorList>
            <person name="Lam H.-M."/>
            <person name="Qi X."/>
            <person name="Li M.-W."/>
            <person name="Liu X."/>
            <person name="Xie M."/>
            <person name="Ni M."/>
            <person name="Xu X."/>
        </authorList>
    </citation>
    <scope>NUCLEOTIDE SEQUENCE [LARGE SCALE GENOMIC DNA]</scope>
    <source>
        <tissue evidence="2">Root</tissue>
    </source>
</reference>
<accession>A0A0B2PBS9</accession>
<evidence type="ECO:0000313" key="2">
    <source>
        <dbReference type="EMBL" id="KHN05092.1"/>
    </source>
</evidence>
<name>A0A0B2PBS9_GLYSO</name>
<organism evidence="2">
    <name type="scientific">Glycine soja</name>
    <name type="common">Wild soybean</name>
    <dbReference type="NCBI Taxonomy" id="3848"/>
    <lineage>
        <taxon>Eukaryota</taxon>
        <taxon>Viridiplantae</taxon>
        <taxon>Streptophyta</taxon>
        <taxon>Embryophyta</taxon>
        <taxon>Tracheophyta</taxon>
        <taxon>Spermatophyta</taxon>
        <taxon>Magnoliopsida</taxon>
        <taxon>eudicotyledons</taxon>
        <taxon>Gunneridae</taxon>
        <taxon>Pentapetalae</taxon>
        <taxon>rosids</taxon>
        <taxon>fabids</taxon>
        <taxon>Fabales</taxon>
        <taxon>Fabaceae</taxon>
        <taxon>Papilionoideae</taxon>
        <taxon>50 kb inversion clade</taxon>
        <taxon>NPAAA clade</taxon>
        <taxon>indigoferoid/millettioid clade</taxon>
        <taxon>Phaseoleae</taxon>
        <taxon>Glycine</taxon>
        <taxon>Glycine subgen. Soja</taxon>
    </lineage>
</organism>
<dbReference type="Proteomes" id="UP000053555">
    <property type="component" value="Unassembled WGS sequence"/>
</dbReference>
<evidence type="ECO:0008006" key="3">
    <source>
        <dbReference type="Google" id="ProtNLM"/>
    </source>
</evidence>
<evidence type="ECO:0000256" key="1">
    <source>
        <dbReference type="SAM" id="MobiDB-lite"/>
    </source>
</evidence>
<feature type="region of interest" description="Disordered" evidence="1">
    <location>
        <begin position="18"/>
        <end position="61"/>
    </location>
</feature>
<dbReference type="AlphaFoldDB" id="A0A0B2PBS9"/>
<feature type="compositionally biased region" description="Basic residues" evidence="1">
    <location>
        <begin position="34"/>
        <end position="46"/>
    </location>
</feature>
<gene>
    <name evidence="2" type="ORF">glysoja_045947</name>
</gene>